<comment type="caution">
    <text evidence="4">The sequence shown here is derived from an EMBL/GenBank/DDBJ whole genome shotgun (WGS) entry which is preliminary data.</text>
</comment>
<organism evidence="4 5">
    <name type="scientific">Aminobacter aganoensis</name>
    <dbReference type="NCBI Taxonomy" id="83264"/>
    <lineage>
        <taxon>Bacteria</taxon>
        <taxon>Pseudomonadati</taxon>
        <taxon>Pseudomonadota</taxon>
        <taxon>Alphaproteobacteria</taxon>
        <taxon>Hyphomicrobiales</taxon>
        <taxon>Phyllobacteriaceae</taxon>
        <taxon>Aminobacter</taxon>
    </lineage>
</organism>
<dbReference type="Gene3D" id="1.10.640.10">
    <property type="entry name" value="Haem peroxidase domain superfamily, animal type"/>
    <property type="match status" value="1"/>
</dbReference>
<dbReference type="CDD" id="cd09819">
    <property type="entry name" value="An_peroxidase_bacterial_1"/>
    <property type="match status" value="1"/>
</dbReference>
<evidence type="ECO:0000313" key="5">
    <source>
        <dbReference type="Proteomes" id="UP000536262"/>
    </source>
</evidence>
<accession>A0A7X0KLB8</accession>
<keyword evidence="5" id="KW-1185">Reference proteome</keyword>
<keyword evidence="2" id="KW-0964">Secreted</keyword>
<name>A0A7X0KLB8_9HYPH</name>
<dbReference type="GO" id="GO:0004601">
    <property type="term" value="F:peroxidase activity"/>
    <property type="evidence" value="ECO:0007669"/>
    <property type="project" value="InterPro"/>
</dbReference>
<dbReference type="InterPro" id="IPR010255">
    <property type="entry name" value="Haem_peroxidase_sf"/>
</dbReference>
<dbReference type="PANTHER" id="PTHR11475">
    <property type="entry name" value="OXIDASE/PEROXIDASE"/>
    <property type="match status" value="1"/>
</dbReference>
<dbReference type="GO" id="GO:0006979">
    <property type="term" value="P:response to oxidative stress"/>
    <property type="evidence" value="ECO:0007669"/>
    <property type="project" value="InterPro"/>
</dbReference>
<reference evidence="4 5" key="1">
    <citation type="submission" date="2020-08" db="EMBL/GenBank/DDBJ databases">
        <title>Genomic Encyclopedia of Type Strains, Phase IV (KMG-IV): sequencing the most valuable type-strain genomes for metagenomic binning, comparative biology and taxonomic classification.</title>
        <authorList>
            <person name="Goeker M."/>
        </authorList>
    </citation>
    <scope>NUCLEOTIDE SEQUENCE [LARGE SCALE GENOMIC DNA]</scope>
    <source>
        <strain evidence="4 5">DSM 7051</strain>
    </source>
</reference>
<dbReference type="GO" id="GO:0005576">
    <property type="term" value="C:extracellular region"/>
    <property type="evidence" value="ECO:0007669"/>
    <property type="project" value="UniProtKB-SubCell"/>
</dbReference>
<dbReference type="InterPro" id="IPR019791">
    <property type="entry name" value="Haem_peroxidase_animal"/>
</dbReference>
<gene>
    <name evidence="4" type="ORF">GGR00_002693</name>
</gene>
<dbReference type="RefSeq" id="WP_184699659.1">
    <property type="nucleotide sequence ID" value="NZ_BAABEG010000001.1"/>
</dbReference>
<dbReference type="AlphaFoldDB" id="A0A7X0KLB8"/>
<dbReference type="InterPro" id="IPR037120">
    <property type="entry name" value="Haem_peroxidase_sf_animal"/>
</dbReference>
<dbReference type="EMBL" id="JACHOU010000005">
    <property type="protein sequence ID" value="MBB6354897.1"/>
    <property type="molecule type" value="Genomic_DNA"/>
</dbReference>
<evidence type="ECO:0000256" key="2">
    <source>
        <dbReference type="ARBA" id="ARBA00022525"/>
    </source>
</evidence>
<evidence type="ECO:0000256" key="1">
    <source>
        <dbReference type="ARBA" id="ARBA00004613"/>
    </source>
</evidence>
<sequence length="548" mass="59579">MAGPNLRQRIGHGFVSRQVLAENAVIAAAQVAPAAASPLAVGGAQGEAFFDFMFGELRGQALTATDDDLLALARAMAEPDLPAGDPRQTALDNPDIPAGFTYLGQFVDHDITLDLTPLSEAMADPGMTRNFRTPGLDLDCVYGAGPGPHRFLFARAPNADGAMVDTPKLLLGAAEVSVEGPDRPGQQVPQLPNDLPRNAQGVALIGDHRNDENLIVAQIHLAFLKFHNAVVDHLKGTVADDRLFAEAARTVRWHYQWMVLHDWVERLTETGIVARILHEGRKFYRFRTKPFMPWEFSGAVYRLGHSMVRPRYNHNRIFRTPQPHLAEGTFNFFFRFTNLSGGLDSGTPGQGTFPSNWVIDWRRYFELPAPDAIKAEFNQSRRLDPLLAGELHRLPGAAAGSAAASLAFRNLRRGVQIGLPSGQAVAALMRQKINFDAISPAEIATGPDGAVAKSLGFDARTPLWYYILKEAELRGEGKRLGPVGARIVAEVFVGLVQGDAGSYLSDPAWKPDLPAAVPGTFFMADLLSFVAAWESPGQLDKSLNPVGD</sequence>
<dbReference type="Pfam" id="PF03098">
    <property type="entry name" value="An_peroxidase"/>
    <property type="match status" value="1"/>
</dbReference>
<comment type="subcellular location">
    <subcellularLocation>
        <location evidence="1">Secreted</location>
    </subcellularLocation>
</comment>
<dbReference type="PANTHER" id="PTHR11475:SF4">
    <property type="entry name" value="CHORION PEROXIDASE"/>
    <property type="match status" value="1"/>
</dbReference>
<protein>
    <recommendedName>
        <fullName evidence="6">Heme peroxidase</fullName>
    </recommendedName>
</protein>
<evidence type="ECO:0000313" key="4">
    <source>
        <dbReference type="EMBL" id="MBB6354897.1"/>
    </source>
</evidence>
<dbReference type="GO" id="GO:0020037">
    <property type="term" value="F:heme binding"/>
    <property type="evidence" value="ECO:0007669"/>
    <property type="project" value="InterPro"/>
</dbReference>
<evidence type="ECO:0000256" key="3">
    <source>
        <dbReference type="ARBA" id="ARBA00023180"/>
    </source>
</evidence>
<proteinExistence type="predicted"/>
<keyword evidence="3" id="KW-0325">Glycoprotein</keyword>
<dbReference type="SUPFAM" id="SSF48113">
    <property type="entry name" value="Heme-dependent peroxidases"/>
    <property type="match status" value="1"/>
</dbReference>
<evidence type="ECO:0008006" key="6">
    <source>
        <dbReference type="Google" id="ProtNLM"/>
    </source>
</evidence>
<dbReference type="PROSITE" id="PS50292">
    <property type="entry name" value="PEROXIDASE_3"/>
    <property type="match status" value="1"/>
</dbReference>
<dbReference type="Proteomes" id="UP000536262">
    <property type="component" value="Unassembled WGS sequence"/>
</dbReference>